<evidence type="ECO:0000256" key="2">
    <source>
        <dbReference type="SAM" id="Phobius"/>
    </source>
</evidence>
<evidence type="ECO:0000313" key="5">
    <source>
        <dbReference type="Proteomes" id="UP000005856"/>
    </source>
</evidence>
<comment type="caution">
    <text evidence="4">The sequence shown here is derived from an EMBL/GenBank/DDBJ whole genome shotgun (WGS) entry which is preliminary data.</text>
</comment>
<dbReference type="InterPro" id="IPR027383">
    <property type="entry name" value="Znf_put"/>
</dbReference>
<feature type="domain" description="Putative zinc-finger" evidence="3">
    <location>
        <begin position="11"/>
        <end position="44"/>
    </location>
</feature>
<dbReference type="Proteomes" id="UP000005856">
    <property type="component" value="Unassembled WGS sequence"/>
</dbReference>
<keyword evidence="2" id="KW-0812">Transmembrane</keyword>
<feature type="compositionally biased region" description="Polar residues" evidence="1">
    <location>
        <begin position="131"/>
        <end position="141"/>
    </location>
</feature>
<gene>
    <name evidence="4" type="ORF">MDG893_18557</name>
</gene>
<dbReference type="STRING" id="443152.MDG893_18557"/>
<organism evidence="4 5">
    <name type="scientific">Marinobacter algicola DG893</name>
    <dbReference type="NCBI Taxonomy" id="443152"/>
    <lineage>
        <taxon>Bacteria</taxon>
        <taxon>Pseudomonadati</taxon>
        <taxon>Pseudomonadota</taxon>
        <taxon>Gammaproteobacteria</taxon>
        <taxon>Pseudomonadales</taxon>
        <taxon>Marinobacteraceae</taxon>
        <taxon>Marinobacter</taxon>
    </lineage>
</organism>
<evidence type="ECO:0000259" key="3">
    <source>
        <dbReference type="Pfam" id="PF13490"/>
    </source>
</evidence>
<accession>A6EYG4</accession>
<feature type="region of interest" description="Disordered" evidence="1">
    <location>
        <begin position="123"/>
        <end position="143"/>
    </location>
</feature>
<feature type="transmembrane region" description="Helical" evidence="2">
    <location>
        <begin position="94"/>
        <end position="113"/>
    </location>
</feature>
<dbReference type="Pfam" id="PF13490">
    <property type="entry name" value="zf-HC2"/>
    <property type="match status" value="1"/>
</dbReference>
<dbReference type="EMBL" id="ABCP01000006">
    <property type="protein sequence ID" value="EDM48572.1"/>
    <property type="molecule type" value="Genomic_DNA"/>
</dbReference>
<reference evidence="4 5" key="1">
    <citation type="submission" date="2007-06" db="EMBL/GenBank/DDBJ databases">
        <authorList>
            <person name="Green D."/>
            <person name="Ferriera S."/>
            <person name="Johnson J."/>
            <person name="Kravitz S."/>
            <person name="Beeson K."/>
            <person name="Sutton G."/>
            <person name="Rogers Y.-H."/>
            <person name="Friedman R."/>
            <person name="Frazier M."/>
            <person name="Venter J.C."/>
        </authorList>
    </citation>
    <scope>NUCLEOTIDE SEQUENCE [LARGE SCALE GENOMIC DNA]</scope>
    <source>
        <strain evidence="4 5">DG893</strain>
    </source>
</reference>
<keyword evidence="2" id="KW-1133">Transmembrane helix</keyword>
<proteinExistence type="predicted"/>
<evidence type="ECO:0000313" key="4">
    <source>
        <dbReference type="EMBL" id="EDM48572.1"/>
    </source>
</evidence>
<keyword evidence="2" id="KW-0472">Membrane</keyword>
<dbReference type="AlphaFoldDB" id="A6EYG4"/>
<name>A6EYG4_9GAMM</name>
<dbReference type="eggNOG" id="COG5662">
    <property type="taxonomic scope" value="Bacteria"/>
</dbReference>
<sequence>MKGEEVNAMTCRQFHREVDSLVRGDLPPHEQEALQAHASTCVSCSELWEDEQRLQEGIMAQTVPEPDDDFESRVRAMALAGETPRNSMLRKTSLWASSIAAVLALGIFIGMQVGPVDTGMPDSDIADASGQAATDSVSEPGSGTELKTVRLAFNSRKAMNNVTLTLELPPNAELAPFPGRQTISWTVDLKQGDNVLALPINVLFPGSGKLVAHLDDGTRRKTFSTAIPGNTEPSS</sequence>
<evidence type="ECO:0000256" key="1">
    <source>
        <dbReference type="SAM" id="MobiDB-lite"/>
    </source>
</evidence>
<protein>
    <submittedName>
        <fullName evidence="4">Electron transport complex, RnfABCDGE type, A subunit</fullName>
    </submittedName>
</protein>
<keyword evidence="5" id="KW-1185">Reference proteome</keyword>